<gene>
    <name evidence="2" type="ORF">MOP44_25550</name>
</gene>
<dbReference type="KEGG" id="orp:MOP44_25550"/>
<sequence length="163" mass="17586">MKKFAIAFAALLVLIAFAGWNVWHAVYEPVTSKPSLVEEGRQQLHVQLEQAKTREAEIEKQDWDTVSLLRGLIEAHQHRIDQLKDNGQAGEIVAHDREAIARIEKRIADLQAQQAAQAAAQSGDAAETAEPGSSGPTVAPEAAKPGQRAVPAPASPKPAPRTH</sequence>
<dbReference type="RefSeq" id="WP_260793411.1">
    <property type="nucleotide sequence ID" value="NZ_CP093313.1"/>
</dbReference>
<dbReference type="AlphaFoldDB" id="A0A9J7BSM9"/>
<organism evidence="2 3">
    <name type="scientific">Occallatibacter riparius</name>
    <dbReference type="NCBI Taxonomy" id="1002689"/>
    <lineage>
        <taxon>Bacteria</taxon>
        <taxon>Pseudomonadati</taxon>
        <taxon>Acidobacteriota</taxon>
        <taxon>Terriglobia</taxon>
        <taxon>Terriglobales</taxon>
        <taxon>Acidobacteriaceae</taxon>
        <taxon>Occallatibacter</taxon>
    </lineage>
</organism>
<dbReference type="Proteomes" id="UP001059380">
    <property type="component" value="Chromosome"/>
</dbReference>
<feature type="region of interest" description="Disordered" evidence="1">
    <location>
        <begin position="115"/>
        <end position="163"/>
    </location>
</feature>
<proteinExistence type="predicted"/>
<name>A0A9J7BSM9_9BACT</name>
<reference evidence="2" key="1">
    <citation type="submission" date="2021-04" db="EMBL/GenBank/DDBJ databases">
        <title>Phylogenetic analysis of Acidobacteriaceae.</title>
        <authorList>
            <person name="Qiu L."/>
            <person name="Zhang Q."/>
        </authorList>
    </citation>
    <scope>NUCLEOTIDE SEQUENCE</scope>
    <source>
        <strain evidence="2">DSM 25168</strain>
    </source>
</reference>
<keyword evidence="3" id="KW-1185">Reference proteome</keyword>
<feature type="compositionally biased region" description="Pro residues" evidence="1">
    <location>
        <begin position="153"/>
        <end position="163"/>
    </location>
</feature>
<dbReference type="EMBL" id="CP093313">
    <property type="protein sequence ID" value="UWZ83910.1"/>
    <property type="molecule type" value="Genomic_DNA"/>
</dbReference>
<evidence type="ECO:0000313" key="2">
    <source>
        <dbReference type="EMBL" id="UWZ83910.1"/>
    </source>
</evidence>
<accession>A0A9J7BSM9</accession>
<evidence type="ECO:0000313" key="3">
    <source>
        <dbReference type="Proteomes" id="UP001059380"/>
    </source>
</evidence>
<evidence type="ECO:0000256" key="1">
    <source>
        <dbReference type="SAM" id="MobiDB-lite"/>
    </source>
</evidence>
<protein>
    <submittedName>
        <fullName evidence="2">Uncharacterized protein</fullName>
    </submittedName>
</protein>